<dbReference type="PANTHER" id="PTHR48081:SF8">
    <property type="entry name" value="ALPHA_BETA HYDROLASE FOLD-3 DOMAIN-CONTAINING PROTEIN-RELATED"/>
    <property type="match status" value="1"/>
</dbReference>
<comment type="similarity">
    <text evidence="1">Belongs to the 'GDXG' lipolytic enzyme family.</text>
</comment>
<name>A0A9P8A6F0_MORAP</name>
<feature type="domain" description="Alpha/beta hydrolase fold-3" evidence="5">
    <location>
        <begin position="146"/>
        <end position="383"/>
    </location>
</feature>
<proteinExistence type="inferred from homology"/>
<accession>A0A9P8A6F0</accession>
<sequence>MATKLVGFLRTMVPKVPLLITTTVTHYSYGPTKPSWPYRLSIIVALLQSFVAHLNNVPVRESQNMSRISEEHAPIDPGAIATEATVPKHYRDKAAEHLDHILGLQGVDAAKLGWDWKNDPRAEEPLLGEWTEAKEKDEKHSAGRTVLYLHGGGYFLCSIRTHRWATWNMARRGGARVFSIDYRLAPDSPFPAALQDAVAAYLYLLHPPADSGASPVDPKDIVIMGDSAGGGLAFATVLAIRDAGLPMPAGVVGWSPWLDLLHSMPSLLSNARSDYLPAEGFTQGGQGSLLKLAKLAATLNPDDVLLHHPELPDIQYYASNAVLDCTYVSPLVTKNLEGLCPMQVIAGDGEMLRDEAIVFAKKGADSAVDVHLAVYDDMPHVFPMFGFLSSAEDAMQQSGEFIRQVTVGGEGVAGSKSLVRVDVNGKRRPLEDDAVAAWETRVGKLGGGHDVLQRLNLDIPSMAEHDHSHEQTPLLQDQDNDQDQDGHHHLSHQERTQNLVEGIRNVFENQIPNGHHTTPPSSPKKIHALVPRLFSLINSLVDSEGVEDDIITNEVVEFLASLGKEVVYGLLRCVETFLDEGEHDVGRKRLLERRAVVTQIAAAAVVKVFVKKDMMATYCHVLTRPYFAVDEESNTAENAIEIAIRVHATDFLADVEVQRCVQALWNGLILQTEDDECRVRFVEYSGVRRSRHNLWEWIDVGRLNVPKYQNNMRIAMFIVFLILYTYIVNDRTVNPTTAEWALYVVVCGYIFEEFRLIFEGGTAFFLGSIWHWINIFSYSVFIVCFALRFTAHYLINDEEVSKSYSNMSYDLMALLAVFLWVKTLSLLDGMQYFGM</sequence>
<comment type="caution">
    <text evidence="8">The sequence shown here is derived from an EMBL/GenBank/DDBJ whole genome shotgun (WGS) entry which is preliminary data.</text>
</comment>
<protein>
    <recommendedName>
        <fullName evidence="10">Alpha/beta hydrolase fold-3 domain-containing protein</fullName>
    </recommendedName>
</protein>
<dbReference type="AlphaFoldDB" id="A0A9P8A6F0"/>
<dbReference type="Gene3D" id="3.40.50.1820">
    <property type="entry name" value="alpha/beta hydrolase"/>
    <property type="match status" value="1"/>
</dbReference>
<organism evidence="8 9">
    <name type="scientific">Mortierella alpina</name>
    <name type="common">Oleaginous fungus</name>
    <name type="synonym">Mortierella renispora</name>
    <dbReference type="NCBI Taxonomy" id="64518"/>
    <lineage>
        <taxon>Eukaryota</taxon>
        <taxon>Fungi</taxon>
        <taxon>Fungi incertae sedis</taxon>
        <taxon>Mucoromycota</taxon>
        <taxon>Mortierellomycotina</taxon>
        <taxon>Mortierellomycetes</taxon>
        <taxon>Mortierellales</taxon>
        <taxon>Mortierellaceae</taxon>
        <taxon>Mortierella</taxon>
    </lineage>
</organism>
<dbReference type="GO" id="GO:0016787">
    <property type="term" value="F:hydrolase activity"/>
    <property type="evidence" value="ECO:0007669"/>
    <property type="project" value="UniProtKB-KW"/>
</dbReference>
<evidence type="ECO:0000313" key="9">
    <source>
        <dbReference type="Proteomes" id="UP000717515"/>
    </source>
</evidence>
<feature type="transmembrane region" description="Helical" evidence="4">
    <location>
        <begin position="807"/>
        <end position="827"/>
    </location>
</feature>
<feature type="region of interest" description="Disordered" evidence="3">
    <location>
        <begin position="464"/>
        <end position="495"/>
    </location>
</feature>
<feature type="domain" description="Calcium channel YVC1-like C-terminal transmembrane" evidence="7">
    <location>
        <begin position="717"/>
        <end position="833"/>
    </location>
</feature>
<feature type="transmembrane region" description="Helical" evidence="4">
    <location>
        <begin position="740"/>
        <end position="758"/>
    </location>
</feature>
<feature type="transmembrane region" description="Helical" evidence="4">
    <location>
        <begin position="712"/>
        <end position="728"/>
    </location>
</feature>
<dbReference type="Pfam" id="PF23190">
    <property type="entry name" value="LHD_TRPY1"/>
    <property type="match status" value="1"/>
</dbReference>
<evidence type="ECO:0000259" key="5">
    <source>
        <dbReference type="Pfam" id="PF07859"/>
    </source>
</evidence>
<evidence type="ECO:0000256" key="2">
    <source>
        <dbReference type="ARBA" id="ARBA00022801"/>
    </source>
</evidence>
<dbReference type="InterPro" id="IPR029058">
    <property type="entry name" value="AB_hydrolase_fold"/>
</dbReference>
<keyword evidence="4" id="KW-0812">Transmembrane</keyword>
<keyword evidence="4" id="KW-0472">Membrane</keyword>
<dbReference type="InterPro" id="IPR056337">
    <property type="entry name" value="LHD_YVC1"/>
</dbReference>
<evidence type="ECO:0000256" key="4">
    <source>
        <dbReference type="SAM" id="Phobius"/>
    </source>
</evidence>
<dbReference type="EMBL" id="JAIFTL010000046">
    <property type="protein sequence ID" value="KAG9325188.1"/>
    <property type="molecule type" value="Genomic_DNA"/>
</dbReference>
<evidence type="ECO:0000313" key="8">
    <source>
        <dbReference type="EMBL" id="KAG9325188.1"/>
    </source>
</evidence>
<dbReference type="Proteomes" id="UP000717515">
    <property type="component" value="Unassembled WGS sequence"/>
</dbReference>
<dbReference type="Pfam" id="PF07859">
    <property type="entry name" value="Abhydrolase_3"/>
    <property type="match status" value="1"/>
</dbReference>
<keyword evidence="2" id="KW-0378">Hydrolase</keyword>
<keyword evidence="4" id="KW-1133">Transmembrane helix</keyword>
<evidence type="ECO:0000256" key="3">
    <source>
        <dbReference type="SAM" id="MobiDB-lite"/>
    </source>
</evidence>
<dbReference type="Pfam" id="PF23317">
    <property type="entry name" value="YVC1_C"/>
    <property type="match status" value="1"/>
</dbReference>
<dbReference type="SUPFAM" id="SSF53474">
    <property type="entry name" value="alpha/beta-Hydrolases"/>
    <property type="match status" value="1"/>
</dbReference>
<dbReference type="InterPro" id="IPR002168">
    <property type="entry name" value="Lipase_GDXG_HIS_AS"/>
</dbReference>
<reference evidence="8" key="1">
    <citation type="submission" date="2021-07" db="EMBL/GenBank/DDBJ databases">
        <title>Draft genome of Mortierella alpina, strain LL118, isolated from an aspen leaf litter sample.</title>
        <authorList>
            <person name="Yang S."/>
            <person name="Vinatzer B.A."/>
        </authorList>
    </citation>
    <scope>NUCLEOTIDE SEQUENCE</scope>
    <source>
        <strain evidence="8">LL118</strain>
    </source>
</reference>
<feature type="domain" description="YVC1 N-terminal linker helical" evidence="6">
    <location>
        <begin position="539"/>
        <end position="690"/>
    </location>
</feature>
<feature type="compositionally biased region" description="Basic and acidic residues" evidence="3">
    <location>
        <begin position="484"/>
        <end position="495"/>
    </location>
</feature>
<evidence type="ECO:0000259" key="7">
    <source>
        <dbReference type="Pfam" id="PF23317"/>
    </source>
</evidence>
<gene>
    <name evidence="8" type="ORF">KVV02_002042</name>
</gene>
<feature type="transmembrane region" description="Helical" evidence="4">
    <location>
        <begin position="770"/>
        <end position="795"/>
    </location>
</feature>
<evidence type="ECO:0000259" key="6">
    <source>
        <dbReference type="Pfam" id="PF23190"/>
    </source>
</evidence>
<dbReference type="PROSITE" id="PS01173">
    <property type="entry name" value="LIPASE_GDXG_HIS"/>
    <property type="match status" value="1"/>
</dbReference>
<evidence type="ECO:0000256" key="1">
    <source>
        <dbReference type="ARBA" id="ARBA00010515"/>
    </source>
</evidence>
<dbReference type="InterPro" id="IPR050300">
    <property type="entry name" value="GDXG_lipolytic_enzyme"/>
</dbReference>
<dbReference type="InterPro" id="IPR013094">
    <property type="entry name" value="AB_hydrolase_3"/>
</dbReference>
<dbReference type="InterPro" id="IPR056336">
    <property type="entry name" value="YVC1_C"/>
</dbReference>
<dbReference type="PANTHER" id="PTHR48081">
    <property type="entry name" value="AB HYDROLASE SUPERFAMILY PROTEIN C4A8.06C"/>
    <property type="match status" value="1"/>
</dbReference>
<evidence type="ECO:0008006" key="10">
    <source>
        <dbReference type="Google" id="ProtNLM"/>
    </source>
</evidence>